<evidence type="ECO:0000313" key="1">
    <source>
        <dbReference type="EMBL" id="ETP29566.1"/>
    </source>
</evidence>
<reference evidence="1 2" key="1">
    <citation type="submission" date="2013-11" db="EMBL/GenBank/DDBJ databases">
        <title>The Genome Sequence of Phytophthora parasitica P10297.</title>
        <authorList>
            <consortium name="The Broad Institute Genomics Platform"/>
            <person name="Russ C."/>
            <person name="Tyler B."/>
            <person name="Panabieres F."/>
            <person name="Shan W."/>
            <person name="Tripathy S."/>
            <person name="Grunwald N."/>
            <person name="Machado M."/>
            <person name="Johnson C.S."/>
            <person name="Walker B."/>
            <person name="Young S.K."/>
            <person name="Zeng Q."/>
            <person name="Gargeya S."/>
            <person name="Fitzgerald M."/>
            <person name="Haas B."/>
            <person name="Abouelleil A."/>
            <person name="Allen A.W."/>
            <person name="Alvarado L."/>
            <person name="Arachchi H.M."/>
            <person name="Berlin A.M."/>
            <person name="Chapman S.B."/>
            <person name="Gainer-Dewar J."/>
            <person name="Goldberg J."/>
            <person name="Griggs A."/>
            <person name="Gujja S."/>
            <person name="Hansen M."/>
            <person name="Howarth C."/>
            <person name="Imamovic A."/>
            <person name="Ireland A."/>
            <person name="Larimer J."/>
            <person name="McCowan C."/>
            <person name="Murphy C."/>
            <person name="Pearson M."/>
            <person name="Poon T.W."/>
            <person name="Priest M."/>
            <person name="Roberts A."/>
            <person name="Saif S."/>
            <person name="Shea T."/>
            <person name="Sisk P."/>
            <person name="Sykes S."/>
            <person name="Wortman J."/>
            <person name="Nusbaum C."/>
            <person name="Birren B."/>
        </authorList>
    </citation>
    <scope>NUCLEOTIDE SEQUENCE [LARGE SCALE GENOMIC DNA]</scope>
    <source>
        <strain evidence="1 2">P10297</strain>
    </source>
</reference>
<evidence type="ECO:0000313" key="2">
    <source>
        <dbReference type="Proteomes" id="UP000018948"/>
    </source>
</evidence>
<proteinExistence type="predicted"/>
<dbReference type="EMBL" id="ANIY01004408">
    <property type="protein sequence ID" value="ETP29566.1"/>
    <property type="molecule type" value="Genomic_DNA"/>
</dbReference>
<sequence>ISRLRLQRFQRGYLASGNCVISPEASPESSTSTVATLADDGSASVSYYYYDNLCSETSLNGSLSVSKTTLADHSCDNNGMK</sequence>
<organism evidence="1 2">
    <name type="scientific">Phytophthora nicotianae P10297</name>
    <dbReference type="NCBI Taxonomy" id="1317064"/>
    <lineage>
        <taxon>Eukaryota</taxon>
        <taxon>Sar</taxon>
        <taxon>Stramenopiles</taxon>
        <taxon>Oomycota</taxon>
        <taxon>Peronosporomycetes</taxon>
        <taxon>Peronosporales</taxon>
        <taxon>Peronosporaceae</taxon>
        <taxon>Phytophthora</taxon>
    </lineage>
</organism>
<comment type="caution">
    <text evidence="1">The sequence shown here is derived from an EMBL/GenBank/DDBJ whole genome shotgun (WGS) entry which is preliminary data.</text>
</comment>
<dbReference type="Proteomes" id="UP000018948">
    <property type="component" value="Unassembled WGS sequence"/>
</dbReference>
<feature type="non-terminal residue" evidence="1">
    <location>
        <position position="1"/>
    </location>
</feature>
<gene>
    <name evidence="1" type="ORF">F442_21274</name>
</gene>
<dbReference type="AlphaFoldDB" id="W2Y3J7"/>
<accession>W2Y3J7</accession>
<name>W2Y3J7_PHYNI</name>
<protein>
    <submittedName>
        <fullName evidence="1">Uncharacterized protein</fullName>
    </submittedName>
</protein>